<accession>A0ACB6V617</accession>
<keyword evidence="2" id="KW-1185">Reference proteome</keyword>
<dbReference type="Proteomes" id="UP000744676">
    <property type="component" value="Unassembled WGS sequence"/>
</dbReference>
<dbReference type="EMBL" id="QVQA01000038">
    <property type="protein sequence ID" value="KAF5099039.1"/>
    <property type="molecule type" value="Genomic_DNA"/>
</dbReference>
<reference evidence="1 2" key="1">
    <citation type="journal article" date="2020" name="Front. Microbiol.">
        <title>Phenotypic and Genetic Characterization of the Cheese Ripening Yeast Geotrichum candidum.</title>
        <authorList>
            <person name="Perkins V."/>
            <person name="Vignola S."/>
            <person name="Lessard M.H."/>
            <person name="Plante P.L."/>
            <person name="Corbeil J."/>
            <person name="Dugat-Bony E."/>
            <person name="Frenette M."/>
            <person name="Labrie S."/>
        </authorList>
    </citation>
    <scope>NUCLEOTIDE SEQUENCE [LARGE SCALE GENOMIC DNA]</scope>
    <source>
        <strain evidence="1 2">LMA-1147</strain>
    </source>
</reference>
<gene>
    <name evidence="1" type="ORF">D0Z00_001799</name>
</gene>
<sequence>MLALLQSDLSVLVRADPGTGKSLATALYLLSFGRGGGSGNGSSSSAIKSGTPGPHVTSLLLVPTAELAVQYYRIFCQLLADSPVDVNSIVQHIYRADAAGEARQLELLRRAPGPAVLVATPKRVLDILASADDRAALPLNALSTIVLDEVHQLLPNDRRILAAPGRGSRLRHAATVTDAASRTPTQILLDHIVPWRNKNVLDNNDLFTPLRFIFESSVASGLYKHLAIKSKWLSTRPMLGLGLDGIGGEYKRRLPAEVDNYFVTYDQSVPLLRDTNLTAVDPELLRDGTFLESVADLNGQRQRELLREARTAGKPTGSSPDAAASNPKLKAADKAKAARAAQLTDYASGLAELIKANGNKGGAAGAAGKKGLVIVPDSFSIPQFAAELWRVAGLRVATSNPASATGLARVDPGASSSSGSESALIEIDPQTVFIESETTTTNSSSRPDDVDLLVYRAKGVAGLDFPGLRNVYVLSWDSLLSTKVYLSVAGRCRPTPPTAMPNDPESGNLAPQAPTTSSTRSEPNQLSRGKVFVLSLANEESKEHAFRLGVSMGKINSFPDQFF</sequence>
<evidence type="ECO:0000313" key="2">
    <source>
        <dbReference type="Proteomes" id="UP000744676"/>
    </source>
</evidence>
<evidence type="ECO:0000313" key="1">
    <source>
        <dbReference type="EMBL" id="KAF5099039.1"/>
    </source>
</evidence>
<protein>
    <submittedName>
        <fullName evidence="1">Uncharacterized protein</fullName>
    </submittedName>
</protein>
<name>A0ACB6V617_9ASCO</name>
<organism evidence="1 2">
    <name type="scientific">Geotrichum galactomycetum</name>
    <dbReference type="NCBI Taxonomy" id="27317"/>
    <lineage>
        <taxon>Eukaryota</taxon>
        <taxon>Fungi</taxon>
        <taxon>Dikarya</taxon>
        <taxon>Ascomycota</taxon>
        <taxon>Saccharomycotina</taxon>
        <taxon>Dipodascomycetes</taxon>
        <taxon>Dipodascales</taxon>
        <taxon>Dipodascaceae</taxon>
        <taxon>Geotrichum</taxon>
    </lineage>
</organism>
<comment type="caution">
    <text evidence="1">The sequence shown here is derived from an EMBL/GenBank/DDBJ whole genome shotgun (WGS) entry which is preliminary data.</text>
</comment>
<proteinExistence type="predicted"/>